<evidence type="ECO:0008006" key="8">
    <source>
        <dbReference type="Google" id="ProtNLM"/>
    </source>
</evidence>
<gene>
    <name evidence="6" type="ORF">MN116_008640</name>
</gene>
<evidence type="ECO:0000256" key="2">
    <source>
        <dbReference type="ARBA" id="ARBA00022692"/>
    </source>
</evidence>
<dbReference type="PRINTS" id="PR00259">
    <property type="entry name" value="TMFOUR"/>
</dbReference>
<name>A0AAE1Z6G9_SCHME</name>
<dbReference type="PANTHER" id="PTHR19282">
    <property type="entry name" value="TETRASPANIN"/>
    <property type="match status" value="1"/>
</dbReference>
<protein>
    <recommendedName>
        <fullName evidence="8">Tetraspanin</fullName>
    </recommendedName>
</protein>
<dbReference type="EMBL" id="JALJAT010000008">
    <property type="protein sequence ID" value="KAK4467704.1"/>
    <property type="molecule type" value="Genomic_DNA"/>
</dbReference>
<proteinExistence type="predicted"/>
<keyword evidence="4 5" id="KW-0472">Membrane</keyword>
<dbReference type="AlphaFoldDB" id="A0AAE1Z6G9"/>
<keyword evidence="2 5" id="KW-0812">Transmembrane</keyword>
<dbReference type="InterPro" id="IPR008952">
    <property type="entry name" value="Tetraspanin_EC2_sf"/>
</dbReference>
<sequence>MMSSICILRCILALINILIGVIAATIAVIGGIYTWGEKSLHNTLHTFATDSIGNLTVRKGLAKLIFKIFEEIQPFGIYIFVAGLVIFIICLFGFIGACSKSRIMICIYLTLHSLILIPEIIIIIVYFCRSDIVTTLTRNVFNSSVQRYIGYDSPDIHSYALNHIMIQLQCCGLNNGSDFDRVKLIKRNIIYKGEEYEFKYPVSCCKMDRNQVITDNGCPDQFNLANSNIHIGCWPKIEHYIVMISNITAQILCGIVGFQVLLILFGLILLRTSRKIKPI</sequence>
<feature type="transmembrane region" description="Helical" evidence="5">
    <location>
        <begin position="75"/>
        <end position="98"/>
    </location>
</feature>
<evidence type="ECO:0000313" key="7">
    <source>
        <dbReference type="Proteomes" id="UP001292079"/>
    </source>
</evidence>
<organism evidence="6 7">
    <name type="scientific">Schistosoma mekongi</name>
    <name type="common">Parasitic worm</name>
    <dbReference type="NCBI Taxonomy" id="38744"/>
    <lineage>
        <taxon>Eukaryota</taxon>
        <taxon>Metazoa</taxon>
        <taxon>Spiralia</taxon>
        <taxon>Lophotrochozoa</taxon>
        <taxon>Platyhelminthes</taxon>
        <taxon>Trematoda</taxon>
        <taxon>Digenea</taxon>
        <taxon>Strigeidida</taxon>
        <taxon>Schistosomatoidea</taxon>
        <taxon>Schistosomatidae</taxon>
        <taxon>Schistosoma</taxon>
    </lineage>
</organism>
<evidence type="ECO:0000256" key="1">
    <source>
        <dbReference type="ARBA" id="ARBA00004141"/>
    </source>
</evidence>
<accession>A0AAE1Z6G9</accession>
<evidence type="ECO:0000313" key="6">
    <source>
        <dbReference type="EMBL" id="KAK4467704.1"/>
    </source>
</evidence>
<reference evidence="6" key="1">
    <citation type="submission" date="2022-04" db="EMBL/GenBank/DDBJ databases">
        <authorList>
            <person name="Xu L."/>
            <person name="Lv Z."/>
        </authorList>
    </citation>
    <scope>NUCLEOTIDE SEQUENCE</scope>
    <source>
        <strain evidence="6">LV_2022a</strain>
    </source>
</reference>
<dbReference type="PANTHER" id="PTHR19282:SF544">
    <property type="entry name" value="TETRASPANIN"/>
    <property type="match status" value="1"/>
</dbReference>
<keyword evidence="7" id="KW-1185">Reference proteome</keyword>
<feature type="transmembrane region" description="Helical" evidence="5">
    <location>
        <begin position="12"/>
        <end position="35"/>
    </location>
</feature>
<dbReference type="SUPFAM" id="SSF48652">
    <property type="entry name" value="Tetraspanin"/>
    <property type="match status" value="1"/>
</dbReference>
<feature type="transmembrane region" description="Helical" evidence="5">
    <location>
        <begin position="247"/>
        <end position="270"/>
    </location>
</feature>
<evidence type="ECO:0000256" key="3">
    <source>
        <dbReference type="ARBA" id="ARBA00022989"/>
    </source>
</evidence>
<dbReference type="Gene3D" id="1.10.1450.10">
    <property type="entry name" value="Tetraspanin"/>
    <property type="match status" value="1"/>
</dbReference>
<evidence type="ECO:0000256" key="5">
    <source>
        <dbReference type="SAM" id="Phobius"/>
    </source>
</evidence>
<comment type="caution">
    <text evidence="6">The sequence shown here is derived from an EMBL/GenBank/DDBJ whole genome shotgun (WGS) entry which is preliminary data.</text>
</comment>
<keyword evidence="3 5" id="KW-1133">Transmembrane helix</keyword>
<comment type="subcellular location">
    <subcellularLocation>
        <location evidence="1">Membrane</location>
        <topology evidence="1">Multi-pass membrane protein</topology>
    </subcellularLocation>
</comment>
<feature type="transmembrane region" description="Helical" evidence="5">
    <location>
        <begin position="105"/>
        <end position="127"/>
    </location>
</feature>
<dbReference type="Proteomes" id="UP001292079">
    <property type="component" value="Unassembled WGS sequence"/>
</dbReference>
<dbReference type="Pfam" id="PF00335">
    <property type="entry name" value="Tetraspanin"/>
    <property type="match status" value="1"/>
</dbReference>
<dbReference type="GO" id="GO:0005886">
    <property type="term" value="C:plasma membrane"/>
    <property type="evidence" value="ECO:0007669"/>
    <property type="project" value="TreeGrafter"/>
</dbReference>
<dbReference type="InterPro" id="IPR018499">
    <property type="entry name" value="Tetraspanin/Peripherin"/>
</dbReference>
<reference evidence="6" key="2">
    <citation type="journal article" date="2023" name="Infect Dis Poverty">
        <title>Chromosome-scale genome of the human blood fluke Schistosoma mekongi and its implications for public health.</title>
        <authorList>
            <person name="Zhou M."/>
            <person name="Xu L."/>
            <person name="Xu D."/>
            <person name="Chen W."/>
            <person name="Khan J."/>
            <person name="Hu Y."/>
            <person name="Huang H."/>
            <person name="Wei H."/>
            <person name="Zhang Y."/>
            <person name="Chusongsang P."/>
            <person name="Tanasarnprasert K."/>
            <person name="Hu X."/>
            <person name="Limpanont Y."/>
            <person name="Lv Z."/>
        </authorList>
    </citation>
    <scope>NUCLEOTIDE SEQUENCE</scope>
    <source>
        <strain evidence="6">LV_2022a</strain>
    </source>
</reference>
<evidence type="ECO:0000256" key="4">
    <source>
        <dbReference type="ARBA" id="ARBA00023136"/>
    </source>
</evidence>
<dbReference type="CDD" id="cd03156">
    <property type="entry name" value="uroplakin_I_like_LEL"/>
    <property type="match status" value="1"/>
</dbReference>